<evidence type="ECO:0000313" key="2">
    <source>
        <dbReference type="EMBL" id="QED46507.1"/>
    </source>
</evidence>
<dbReference type="InterPro" id="IPR050706">
    <property type="entry name" value="Cyclic-di-GMP_PDE-like"/>
</dbReference>
<gene>
    <name evidence="2" type="ORF">FSZ17_04040</name>
</gene>
<dbReference type="STRING" id="1742359.GCA_001439625_04541"/>
<dbReference type="CDD" id="cd01948">
    <property type="entry name" value="EAL"/>
    <property type="match status" value="1"/>
</dbReference>
<dbReference type="PANTHER" id="PTHR33121">
    <property type="entry name" value="CYCLIC DI-GMP PHOSPHODIESTERASE PDEF"/>
    <property type="match status" value="1"/>
</dbReference>
<evidence type="ECO:0000313" key="3">
    <source>
        <dbReference type="Proteomes" id="UP000321555"/>
    </source>
</evidence>
<dbReference type="Gene3D" id="3.20.20.450">
    <property type="entry name" value="EAL domain"/>
    <property type="match status" value="1"/>
</dbReference>
<accession>A0A5B8Z184</accession>
<sequence length="289" mass="33336">MKNNRLSNFFNFLVYLNTQKESLYQDYKKSIELQELMQRCKVKTVFQPILSLEEGSTIGFEILNRPQSTELFPTTEAFYEYVGKSNDVFAVEQFLRNLSLERFSEQFINFKHHKEPLIFLNIQPQVLADPAYRTGITLELLAKYNLSPNQIVLELTEKEAVFNYKQFEIMIDHYRKQGFRIAVDDAGTGYNSLQTLVRIKPEFIKLDKSLIREINGHPEKQHLVELLMDFAIQSNTKVIAEGIEAAPELKFLINLGVHMGQGYALGKPEPELVNGRIPISNTILQTQLA</sequence>
<dbReference type="Pfam" id="PF00563">
    <property type="entry name" value="EAL"/>
    <property type="match status" value="1"/>
</dbReference>
<dbReference type="KEGG" id="bda:FSZ17_04040"/>
<dbReference type="SUPFAM" id="SSF141868">
    <property type="entry name" value="EAL domain-like"/>
    <property type="match status" value="1"/>
</dbReference>
<dbReference type="OrthoDB" id="581425at2"/>
<dbReference type="Proteomes" id="UP000321555">
    <property type="component" value="Chromosome"/>
</dbReference>
<keyword evidence="3" id="KW-1185">Reference proteome</keyword>
<dbReference type="SMART" id="SM00052">
    <property type="entry name" value="EAL"/>
    <property type="match status" value="1"/>
</dbReference>
<dbReference type="InterPro" id="IPR035919">
    <property type="entry name" value="EAL_sf"/>
</dbReference>
<reference evidence="3" key="1">
    <citation type="submission" date="2019-08" db="EMBL/GenBank/DDBJ databases">
        <authorList>
            <person name="Zheng X."/>
        </authorList>
    </citation>
    <scope>NUCLEOTIDE SEQUENCE [LARGE SCALE GENOMIC DNA]</scope>
    <source>
        <strain evidence="3">FJAT-25496</strain>
    </source>
</reference>
<organism evidence="2 3">
    <name type="scientific">Cytobacillus dafuensis</name>
    <name type="common">Bacillus dafuensis</name>
    <dbReference type="NCBI Taxonomy" id="1742359"/>
    <lineage>
        <taxon>Bacteria</taxon>
        <taxon>Bacillati</taxon>
        <taxon>Bacillota</taxon>
        <taxon>Bacilli</taxon>
        <taxon>Bacillales</taxon>
        <taxon>Bacillaceae</taxon>
        <taxon>Cytobacillus</taxon>
    </lineage>
</organism>
<proteinExistence type="predicted"/>
<dbReference type="EMBL" id="CP042593">
    <property type="protein sequence ID" value="QED46507.1"/>
    <property type="molecule type" value="Genomic_DNA"/>
</dbReference>
<dbReference type="RefSeq" id="WP_057775791.1">
    <property type="nucleotide sequence ID" value="NZ_CP042593.1"/>
</dbReference>
<name>A0A5B8Z184_CYTDA</name>
<dbReference type="PROSITE" id="PS50883">
    <property type="entry name" value="EAL"/>
    <property type="match status" value="1"/>
</dbReference>
<protein>
    <submittedName>
        <fullName evidence="2">EAL domain-containing protein</fullName>
    </submittedName>
</protein>
<dbReference type="PANTHER" id="PTHR33121:SF76">
    <property type="entry name" value="SIGNALING PROTEIN"/>
    <property type="match status" value="1"/>
</dbReference>
<dbReference type="GO" id="GO:0071111">
    <property type="term" value="F:cyclic-guanylate-specific phosphodiesterase activity"/>
    <property type="evidence" value="ECO:0007669"/>
    <property type="project" value="InterPro"/>
</dbReference>
<dbReference type="AlphaFoldDB" id="A0A5B8Z184"/>
<feature type="domain" description="EAL" evidence="1">
    <location>
        <begin position="26"/>
        <end position="282"/>
    </location>
</feature>
<dbReference type="InterPro" id="IPR001633">
    <property type="entry name" value="EAL_dom"/>
</dbReference>
<evidence type="ECO:0000259" key="1">
    <source>
        <dbReference type="PROSITE" id="PS50883"/>
    </source>
</evidence>